<dbReference type="Proteomes" id="UP000246078">
    <property type="component" value="Unassembled WGS sequence"/>
</dbReference>
<dbReference type="EMBL" id="PRFC01000151">
    <property type="protein sequence ID" value="PWV04456.1"/>
    <property type="molecule type" value="Genomic_DNA"/>
</dbReference>
<dbReference type="VEuPathDB" id="TriTrypDB:TcG_10960"/>
<dbReference type="AlphaFoldDB" id="A0A2V2W717"/>
<dbReference type="VEuPathDB" id="TriTrypDB:TcCL_ESM08663"/>
<dbReference type="VEuPathDB" id="TriTrypDB:TcCLB.508097.100"/>
<dbReference type="VEuPathDB" id="TriTrypDB:TCSYLVIO_005253"/>
<dbReference type="VEuPathDB" id="TriTrypDB:TcCLB.510475.20"/>
<dbReference type="VEuPathDB" id="TriTrypDB:TcCLB.507973.20"/>
<gene>
    <name evidence="1" type="ORF">C3747_151g68</name>
</gene>
<dbReference type="VEuPathDB" id="TriTrypDB:TCDM_08734"/>
<name>A0A2V2W717_TRYCR</name>
<comment type="caution">
    <text evidence="1">The sequence shown here is derived from an EMBL/GenBank/DDBJ whole genome shotgun (WGS) entry which is preliminary data.</text>
</comment>
<dbReference type="VEuPathDB" id="TriTrypDB:TcBrA4_0023060"/>
<dbReference type="VEuPathDB" id="TriTrypDB:C3747_151g68"/>
<dbReference type="VEuPathDB" id="TriTrypDB:TcG_09247"/>
<dbReference type="VEuPathDB" id="TriTrypDB:Tc_MARK_3980"/>
<proteinExistence type="predicted"/>
<reference evidence="1 2" key="1">
    <citation type="journal article" date="2018" name="Microb. Genom.">
        <title>Expanding an expanded genome: long-read sequencing of Trypanosoma cruzi.</title>
        <authorList>
            <person name="Berna L."/>
            <person name="Rodriguez M."/>
            <person name="Chiribao M.L."/>
            <person name="Parodi-Talice A."/>
            <person name="Pita S."/>
            <person name="Rijo G."/>
            <person name="Alvarez-Valin F."/>
            <person name="Robello C."/>
        </authorList>
    </citation>
    <scope>NUCLEOTIDE SEQUENCE [LARGE SCALE GENOMIC DNA]</scope>
    <source>
        <strain evidence="1 2">TCC</strain>
    </source>
</reference>
<dbReference type="VEuPathDB" id="TriTrypDB:ECC02_008397"/>
<dbReference type="VEuPathDB" id="TriTrypDB:TcYC6_0039370"/>
<protein>
    <submittedName>
        <fullName evidence="1">Uncharacterized protein</fullName>
    </submittedName>
</protein>
<dbReference type="VEuPathDB" id="TriTrypDB:C4B63_1g127"/>
<evidence type="ECO:0000313" key="1">
    <source>
        <dbReference type="EMBL" id="PWV04456.1"/>
    </source>
</evidence>
<accession>A0A2V2W717</accession>
<organism evidence="1 2">
    <name type="scientific">Trypanosoma cruzi</name>
    <dbReference type="NCBI Taxonomy" id="5693"/>
    <lineage>
        <taxon>Eukaryota</taxon>
        <taxon>Discoba</taxon>
        <taxon>Euglenozoa</taxon>
        <taxon>Kinetoplastea</taxon>
        <taxon>Metakinetoplastina</taxon>
        <taxon>Trypanosomatida</taxon>
        <taxon>Trypanosomatidae</taxon>
        <taxon>Trypanosoma</taxon>
        <taxon>Schizotrypanum</taxon>
    </lineage>
</organism>
<evidence type="ECO:0000313" key="2">
    <source>
        <dbReference type="Proteomes" id="UP000246078"/>
    </source>
</evidence>
<sequence>MQSRTALPETNHPSRSTQGSVLGPQLFLYCVDDLLHRMGNIYSASALMHADDLALVASGADIHAFAAAMQPSLSLTTTWATEHSPKINVDKSEAALFTSFTHTVWRGNGRSPSWQWEPTYSVMPSALAGHHDDRLPNLITHASTATKQIMPRCYQLRLGRTGWCVPSHHAFLFNWIRPGVSLYCGETLVPCLAPTYLHNMEVRYRDSCKTSLGLSASTEDTSVYLEANLLPLQKILWLLALTQYESHIRLHDYEDLRSLIYSEPMPLSMHGKAATSIPLPKDAFINELQRVCNYWIPRNHLRAPPLTQRRIIPWDTVSCNKVGFYQPIFAQGISDDVKRTAFGSLYSSLGDYDFELWADGSSSLAELASGHAALLYGPNTANDLPVEVHRAAAGRLARSYSAECIAIEIGLRHLVPPRLDTSQSPTRILVATDSLSRTEALRVAPMVMRDCATEEIWTNLPSLIKRGYSVEFIFSP</sequence>